<dbReference type="Gene3D" id="3.30.560.10">
    <property type="entry name" value="Glucose Oxidase, domain 3"/>
    <property type="match status" value="1"/>
</dbReference>
<keyword evidence="4 5" id="KW-0274">FAD</keyword>
<dbReference type="Pfam" id="PF00732">
    <property type="entry name" value="GMC_oxred_N"/>
    <property type="match status" value="1"/>
</dbReference>
<gene>
    <name evidence="7" type="ORF">MGAL_10B079669</name>
</gene>
<evidence type="ECO:0000256" key="2">
    <source>
        <dbReference type="ARBA" id="ARBA00010790"/>
    </source>
</evidence>
<evidence type="ECO:0000259" key="6">
    <source>
        <dbReference type="PROSITE" id="PS00623"/>
    </source>
</evidence>
<evidence type="ECO:0000256" key="1">
    <source>
        <dbReference type="ARBA" id="ARBA00001974"/>
    </source>
</evidence>
<dbReference type="InterPro" id="IPR012132">
    <property type="entry name" value="GMC_OxRdtase"/>
</dbReference>
<dbReference type="Gene3D" id="3.50.50.60">
    <property type="entry name" value="FAD/NAD(P)-binding domain"/>
    <property type="match status" value="2"/>
</dbReference>
<dbReference type="SUPFAM" id="SSF54373">
    <property type="entry name" value="FAD-linked reductases, C-terminal domain"/>
    <property type="match status" value="1"/>
</dbReference>
<evidence type="ECO:0000256" key="5">
    <source>
        <dbReference type="RuleBase" id="RU003968"/>
    </source>
</evidence>
<proteinExistence type="inferred from homology"/>
<dbReference type="InterPro" id="IPR007867">
    <property type="entry name" value="GMC_OxRtase_C"/>
</dbReference>
<dbReference type="InterPro" id="IPR000172">
    <property type="entry name" value="GMC_OxRdtase_N"/>
</dbReference>
<comment type="cofactor">
    <cofactor evidence="1">
        <name>FAD</name>
        <dbReference type="ChEBI" id="CHEBI:57692"/>
    </cofactor>
</comment>
<dbReference type="PANTHER" id="PTHR11552:SF147">
    <property type="entry name" value="CHOLINE DEHYDROGENASE, MITOCHONDRIAL"/>
    <property type="match status" value="1"/>
</dbReference>
<evidence type="ECO:0000256" key="3">
    <source>
        <dbReference type="ARBA" id="ARBA00022630"/>
    </source>
</evidence>
<dbReference type="AlphaFoldDB" id="A0A8B6HI63"/>
<name>A0A8B6HI63_MYTGA</name>
<comment type="caution">
    <text evidence="7">The sequence shown here is derived from an EMBL/GenBank/DDBJ whole genome shotgun (WGS) entry which is preliminary data.</text>
</comment>
<dbReference type="PANTHER" id="PTHR11552">
    <property type="entry name" value="GLUCOSE-METHANOL-CHOLINE GMC OXIDOREDUCTASE"/>
    <property type="match status" value="1"/>
</dbReference>
<evidence type="ECO:0000313" key="7">
    <source>
        <dbReference type="EMBL" id="VDI79412.1"/>
    </source>
</evidence>
<comment type="similarity">
    <text evidence="2 5">Belongs to the GMC oxidoreductase family.</text>
</comment>
<dbReference type="Pfam" id="PF05199">
    <property type="entry name" value="GMC_oxred_C"/>
    <property type="match status" value="1"/>
</dbReference>
<dbReference type="SUPFAM" id="SSF51905">
    <property type="entry name" value="FAD/NAD(P)-binding domain"/>
    <property type="match status" value="1"/>
</dbReference>
<accession>A0A8B6HI63</accession>
<protein>
    <recommendedName>
        <fullName evidence="6">Glucose-methanol-choline oxidoreductase N-terminal domain-containing protein</fullName>
    </recommendedName>
</protein>
<dbReference type="GO" id="GO:0050660">
    <property type="term" value="F:flavin adenine dinucleotide binding"/>
    <property type="evidence" value="ECO:0007669"/>
    <property type="project" value="InterPro"/>
</dbReference>
<dbReference type="EMBL" id="UYJE01010073">
    <property type="protein sequence ID" value="VDI79412.1"/>
    <property type="molecule type" value="Genomic_DNA"/>
</dbReference>
<evidence type="ECO:0000256" key="4">
    <source>
        <dbReference type="ARBA" id="ARBA00022827"/>
    </source>
</evidence>
<keyword evidence="8" id="KW-1185">Reference proteome</keyword>
<dbReference type="PROSITE" id="PS00623">
    <property type="entry name" value="GMC_OXRED_1"/>
    <property type="match status" value="1"/>
</dbReference>
<evidence type="ECO:0000313" key="8">
    <source>
        <dbReference type="Proteomes" id="UP000596742"/>
    </source>
</evidence>
<dbReference type="OrthoDB" id="6081524at2759"/>
<organism evidence="7 8">
    <name type="scientific">Mytilus galloprovincialis</name>
    <name type="common">Mediterranean mussel</name>
    <dbReference type="NCBI Taxonomy" id="29158"/>
    <lineage>
        <taxon>Eukaryota</taxon>
        <taxon>Metazoa</taxon>
        <taxon>Spiralia</taxon>
        <taxon>Lophotrochozoa</taxon>
        <taxon>Mollusca</taxon>
        <taxon>Bivalvia</taxon>
        <taxon>Autobranchia</taxon>
        <taxon>Pteriomorphia</taxon>
        <taxon>Mytilida</taxon>
        <taxon>Mytiloidea</taxon>
        <taxon>Mytilidae</taxon>
        <taxon>Mytilinae</taxon>
        <taxon>Mytilus</taxon>
    </lineage>
</organism>
<reference evidence="7" key="1">
    <citation type="submission" date="2018-11" db="EMBL/GenBank/DDBJ databases">
        <authorList>
            <person name="Alioto T."/>
            <person name="Alioto T."/>
        </authorList>
    </citation>
    <scope>NUCLEOTIDE SEQUENCE</scope>
</reference>
<dbReference type="Gene3D" id="3.30.410.40">
    <property type="match status" value="1"/>
</dbReference>
<sequence>MKQTGFIIACEYSIAVDNYNSKHAAYASVDPSLPSQKLVDVKAEQCRDRFTKDWIYWISEHRKPDKQQLSYSPPNNWFLNNYEKLEIIDGVLYREIESPVFGQFKMFFAEVIVRKSAVASLVYFFAMILPERKVDPPGIYEKPFKEMYDYIVVGSGSAGSVVATRLSEDCYTSVLLLEAGISDLDPDDVTQIPSLWPSLIGSEKDWGYRSVPQKYSHLAYENERVYIAQGKVLGGSSSINAQAFVRGSRNNYDQWEHEGTVGWGYDDVLPFFRKLENATDTSYGDSTLRGLHGPIVIKEITGSILQSFHQTAAMEIGFPTVDCNSDDPIGFCKNQMNVKDGKRCSTSTCYLRPALDRRNLQVSLRSRVTKVLIRNNKAVGVEFIKDGKRRRIFAKHEVILSAGFIRSPQILMLSGIGPRKHLQQIKIVKEHLKRVAEDSFIARMFLLQPRSKGNLRLSDNSPFSSPIIDPRYLSHPEDIEDFVRGIRLMRSLEQTKAWKSIGATLVRQDVPGHCSEDIFDSDNYWRCIGRHFLTTASHFIGTCRMGSVNDPSVVVDSRLRVIGIKNLRVADASVMRYLPSGHTNAPAMMIGEKAADMIRRDRTHRYNI</sequence>
<keyword evidence="3 5" id="KW-0285">Flavoprotein</keyword>
<dbReference type="GO" id="GO:0016614">
    <property type="term" value="F:oxidoreductase activity, acting on CH-OH group of donors"/>
    <property type="evidence" value="ECO:0007669"/>
    <property type="project" value="InterPro"/>
</dbReference>
<feature type="domain" description="Glucose-methanol-choline oxidoreductase N-terminal" evidence="6">
    <location>
        <begin position="230"/>
        <end position="253"/>
    </location>
</feature>
<dbReference type="Proteomes" id="UP000596742">
    <property type="component" value="Unassembled WGS sequence"/>
</dbReference>
<dbReference type="InterPro" id="IPR036188">
    <property type="entry name" value="FAD/NAD-bd_sf"/>
</dbReference>